<dbReference type="Pfam" id="PF04361">
    <property type="entry name" value="DUF494"/>
    <property type="match status" value="1"/>
</dbReference>
<dbReference type="AlphaFoldDB" id="V9H7Z6"/>
<dbReference type="Proteomes" id="UP000017813">
    <property type="component" value="Unassembled WGS sequence"/>
</dbReference>
<dbReference type="KEGG" id="smur:BWP33_11070"/>
<keyword evidence="3" id="KW-1185">Reference proteome</keyword>
<proteinExistence type="inferred from homology"/>
<reference evidence="2 3" key="2">
    <citation type="submission" date="2011-10" db="EMBL/GenBank/DDBJ databases">
        <title>The Genome Sequence of Simonsiella muelleri ATCC 29453.</title>
        <authorList>
            <consortium name="The Broad Institute Genome Sequencing Platform"/>
            <consortium name="The Broad Institute Genome Sequencing Center for Infectious Disease"/>
            <person name="Earl A."/>
            <person name="Ward D."/>
            <person name="Feldgarden M."/>
            <person name="Gevers D."/>
            <person name="Izard J."/>
            <person name="Baranova O.V."/>
            <person name="Blanton J.M."/>
            <person name="Tanner A.C."/>
            <person name="Dewhirst F."/>
            <person name="Young S.K."/>
            <person name="Zeng Q."/>
            <person name="Gargeya S."/>
            <person name="Fitzgerald M."/>
            <person name="Haas B."/>
            <person name="Abouelleil A."/>
            <person name="Alvarado L."/>
            <person name="Arachchi H.M."/>
            <person name="Berlin A."/>
            <person name="Brown A."/>
            <person name="Chapman S.B."/>
            <person name="Chen Z."/>
            <person name="Dunbar C."/>
            <person name="Freedman E."/>
            <person name="Gearin G."/>
            <person name="Goldberg J."/>
            <person name="Griggs A."/>
            <person name="Gujja S."/>
            <person name="Heiman D."/>
            <person name="Howarth C."/>
            <person name="Larson L."/>
            <person name="Lui A."/>
            <person name="MacDonald P.J.P."/>
            <person name="Montmayeur A."/>
            <person name="Murphy C."/>
            <person name="Neiman D."/>
            <person name="Pearson M."/>
            <person name="Priest M."/>
            <person name="Roberts A."/>
            <person name="Saif S."/>
            <person name="Shea T."/>
            <person name="Shenoy N."/>
            <person name="Sisk P."/>
            <person name="Stolte C."/>
            <person name="Sykes S."/>
            <person name="Wortman J."/>
            <person name="Nusbaum C."/>
            <person name="Birren B."/>
        </authorList>
    </citation>
    <scope>NUCLEOTIDE SEQUENCE [LARGE SCALE GENOMIC DNA]</scope>
    <source>
        <strain evidence="2 3">ATCC 29453</strain>
    </source>
</reference>
<dbReference type="InterPro" id="IPR007456">
    <property type="entry name" value="Smg"/>
</dbReference>
<dbReference type="RefSeq" id="WP_002642412.1">
    <property type="nucleotide sequence ID" value="NZ_CP019448.1"/>
</dbReference>
<gene>
    <name evidence="1" type="primary">smg</name>
    <name evidence="2" type="ORF">HMPREF9021_01499</name>
</gene>
<dbReference type="eggNOG" id="COG2922">
    <property type="taxonomic scope" value="Bacteria"/>
</dbReference>
<dbReference type="STRING" id="641147.HMPREF9021_01499"/>
<evidence type="ECO:0000256" key="1">
    <source>
        <dbReference type="HAMAP-Rule" id="MF_00598"/>
    </source>
</evidence>
<dbReference type="HAMAP" id="MF_00598">
    <property type="entry name" value="Smg"/>
    <property type="match status" value="1"/>
</dbReference>
<dbReference type="PANTHER" id="PTHR38692:SF1">
    <property type="entry name" value="PROTEIN SMG"/>
    <property type="match status" value="1"/>
</dbReference>
<dbReference type="PANTHER" id="PTHR38692">
    <property type="entry name" value="PROTEIN SMG"/>
    <property type="match status" value="1"/>
</dbReference>
<sequence length="153" mass="17769">MIQIAAFLMARFPNVQACPMGMELGEMLEQVGFDENEIGKTLLFLQLLEEHEYAITQAINPQPHSMRIYHPDELKYLSDDVLDFLQFLQKEHLIQTGQREFIIYALMYLPEDDITLDVAKTLALLVLWAHNIEVPVFIQDELNVLLPRPNLMQ</sequence>
<comment type="caution">
    <text evidence="2">The sequence shown here is derived from an EMBL/GenBank/DDBJ whole genome shotgun (WGS) entry which is preliminary data.</text>
</comment>
<evidence type="ECO:0000313" key="2">
    <source>
        <dbReference type="EMBL" id="EFG30532.1"/>
    </source>
</evidence>
<reference evidence="2 3" key="1">
    <citation type="submission" date="2010-03" db="EMBL/GenBank/DDBJ databases">
        <authorList>
            <consortium name="The Broad Institute Genome Sequencing Platform"/>
            <person name="Ward D."/>
            <person name="Earl A."/>
            <person name="Feldgarden M."/>
            <person name="Gevers D."/>
            <person name="Young S."/>
            <person name="Zeng Q."/>
            <person name="Koehrsen M."/>
            <person name="Alvarado L."/>
            <person name="Berlin A.M."/>
            <person name="Borenstein D."/>
            <person name="Chapman S.B."/>
            <person name="Chen Z."/>
            <person name="Engels R."/>
            <person name="Freedman E."/>
            <person name="Gellesch M."/>
            <person name="Goldberg J."/>
            <person name="Griggs A."/>
            <person name="Gujja S."/>
            <person name="Heilman E.R."/>
            <person name="Heiman D.I."/>
            <person name="Hepburn T.A."/>
            <person name="Howarth C."/>
            <person name="Jen D."/>
            <person name="Larson L."/>
            <person name="Mehta T."/>
            <person name="Park D."/>
            <person name="Pearson M."/>
            <person name="Richards J."/>
            <person name="Roberts A."/>
            <person name="Saif S."/>
            <person name="Shea T.D."/>
            <person name="Shenoy N."/>
            <person name="Sisk P."/>
            <person name="Stolte C."/>
            <person name="Sykes S.N."/>
            <person name="Walk T."/>
            <person name="White J."/>
            <person name="Yandava C."/>
            <person name="Izard J."/>
            <person name="Baranova O.V."/>
            <person name="Blanton J.M."/>
            <person name="Tanner A.C."/>
            <person name="Dewhirst F."/>
            <person name="Haas B."/>
            <person name="Nusbaum C."/>
            <person name="Birren B."/>
        </authorList>
    </citation>
    <scope>NUCLEOTIDE SEQUENCE [LARGE SCALE GENOMIC DNA]</scope>
    <source>
        <strain evidence="2 3">ATCC 29453</strain>
    </source>
</reference>
<name>V9H7Z6_9NEIS</name>
<protein>
    <recommendedName>
        <fullName evidence="1">Protein Smg homolog</fullName>
    </recommendedName>
</protein>
<accession>V9H7Z6</accession>
<comment type="similarity">
    <text evidence="1">Belongs to the Smg family.</text>
</comment>
<evidence type="ECO:0000313" key="3">
    <source>
        <dbReference type="Proteomes" id="UP000017813"/>
    </source>
</evidence>
<organism evidence="2 3">
    <name type="scientific">Simonsiella muelleri ATCC 29453</name>
    <dbReference type="NCBI Taxonomy" id="641147"/>
    <lineage>
        <taxon>Bacteria</taxon>
        <taxon>Pseudomonadati</taxon>
        <taxon>Pseudomonadota</taxon>
        <taxon>Betaproteobacteria</taxon>
        <taxon>Neisseriales</taxon>
        <taxon>Neisseriaceae</taxon>
        <taxon>Simonsiella</taxon>
    </lineage>
</organism>
<dbReference type="EMBL" id="ADCY02000044">
    <property type="protein sequence ID" value="EFG30532.1"/>
    <property type="molecule type" value="Genomic_DNA"/>
</dbReference>
<dbReference type="HOGENOM" id="CLU_133242_0_0_4"/>